<name>A0A645AIB3_9ZZZZ</name>
<organism evidence="1">
    <name type="scientific">bioreactor metagenome</name>
    <dbReference type="NCBI Taxonomy" id="1076179"/>
    <lineage>
        <taxon>unclassified sequences</taxon>
        <taxon>metagenomes</taxon>
        <taxon>ecological metagenomes</taxon>
    </lineage>
</organism>
<reference evidence="1" key="1">
    <citation type="submission" date="2019-08" db="EMBL/GenBank/DDBJ databases">
        <authorList>
            <person name="Kucharzyk K."/>
            <person name="Murdoch R.W."/>
            <person name="Higgins S."/>
            <person name="Loffler F."/>
        </authorList>
    </citation>
    <scope>NUCLEOTIDE SEQUENCE</scope>
</reference>
<dbReference type="EMBL" id="VSSQ01013872">
    <property type="protein sequence ID" value="MPM52458.1"/>
    <property type="molecule type" value="Genomic_DNA"/>
</dbReference>
<dbReference type="Gene3D" id="2.80.10.50">
    <property type="match status" value="1"/>
</dbReference>
<protein>
    <submittedName>
        <fullName evidence="1">Uncharacterized protein</fullName>
    </submittedName>
</protein>
<proteinExistence type="predicted"/>
<sequence length="436" mass="49581">MSFRNQKSLTVFIITLVIMTYSTGTSPMSAQNLSKPNLYKLKGASKGYYGQPFRASKNGDVIGELPVSQVYEILAIEGDWAKIKFLGKEYYTWRDRLEKVDSPDIVCSPWAKDWFSYTGAYLGIKGEWQNFSDDWTKAVTKAEIAQMLVVDIMENVYSKWVVQYSLPGAGKNSDQKKFTDSDDYNPGRLLYWGIVPEGKFNPMANLTFGEVTGLLIKLMEYDKKYVREGGGEAFTMAQIHEFKIGGNTSPNAICTKEQAKMLCDKLLLWREEMAHRTEIKHNYGFNDGIFTIQSYLGKNKNNAYLILNNDGKLELSNTKKDHFKVKYKGATLTPYRDLLLLYTIQTMDNNFIGVSGTAKNGNRLISQKAEFIWSIESGRSPDKQWTCFIVSPYNVNQVVNVSAWKTAPGTPVITWYWKEGKGDDSNNCKFIFSKVE</sequence>
<gene>
    <name evidence="1" type="ORF">SDC9_99217</name>
</gene>
<comment type="caution">
    <text evidence="1">The sequence shown here is derived from an EMBL/GenBank/DDBJ whole genome shotgun (WGS) entry which is preliminary data.</text>
</comment>
<evidence type="ECO:0000313" key="1">
    <source>
        <dbReference type="EMBL" id="MPM52458.1"/>
    </source>
</evidence>
<dbReference type="AlphaFoldDB" id="A0A645AIB3"/>
<accession>A0A645AIB3</accession>